<reference evidence="11 12" key="1">
    <citation type="submission" date="2020-08" db="EMBL/GenBank/DDBJ databases">
        <title>Genomic Encyclopedia of Type Strains, Phase IV (KMG-IV): sequencing the most valuable type-strain genomes for metagenomic binning, comparative biology and taxonomic classification.</title>
        <authorList>
            <person name="Goeker M."/>
        </authorList>
    </citation>
    <scope>NUCLEOTIDE SEQUENCE [LARGE SCALE GENOMIC DNA]</scope>
    <source>
        <strain evidence="11 12">DSM 104969</strain>
    </source>
</reference>
<sequence length="443" mass="49707">MQSYSYKDIWRVSIPIMLGLLAQNVVQLTDTFFLGYVGGIEQSASGLAGIYYVAIFTICFGFSIGGQIIISRRNGEQNYDKIGSIVIQGAIFLQMFALILFFLSQFLLENVLANFLKSPEVYAATEQYLSWRIYGFFFAVINVMFRAFYVGIARTKVLTYNAIAMAVANIIGDYVLIFGKFGFPEMGIEGAAIASVLSEIVSVLFFFIYTFITVDFKKYGFVKMKFRMSIIKSILNISSFTMVQYLISMSTWFIFFVAIEQHSEDALKITNLVRSFYMVFFIPMNALATTANTLVGNTIGMGNQKGVLPLIKKICLLNLGIIIFMIAFTLIAPEFWISFIAPKDQASLIGQTVTPLIVLMFSLPISAIGTVVFNSISGTGNTKIALILECITMVIYVGAMFWIVIYKQMSVAACWAVEYFYWVPLAIFSIIYLTKAKWQNKSV</sequence>
<dbReference type="AlphaFoldDB" id="A0A840CH66"/>
<evidence type="ECO:0000256" key="4">
    <source>
        <dbReference type="ARBA" id="ARBA00022475"/>
    </source>
</evidence>
<dbReference type="GO" id="GO:0042910">
    <property type="term" value="F:xenobiotic transmembrane transporter activity"/>
    <property type="evidence" value="ECO:0007669"/>
    <property type="project" value="InterPro"/>
</dbReference>
<keyword evidence="7" id="KW-0406">Ion transport</keyword>
<comment type="subcellular location">
    <subcellularLocation>
        <location evidence="1">Cell membrane</location>
        <topology evidence="1">Multi-pass membrane protein</topology>
    </subcellularLocation>
</comment>
<organism evidence="11 12">
    <name type="scientific">Dysgonomonas hofstadii</name>
    <dbReference type="NCBI Taxonomy" id="637886"/>
    <lineage>
        <taxon>Bacteria</taxon>
        <taxon>Pseudomonadati</taxon>
        <taxon>Bacteroidota</taxon>
        <taxon>Bacteroidia</taxon>
        <taxon>Bacteroidales</taxon>
        <taxon>Dysgonomonadaceae</taxon>
        <taxon>Dysgonomonas</taxon>
    </lineage>
</organism>
<dbReference type="GO" id="GO:0006811">
    <property type="term" value="P:monoatomic ion transport"/>
    <property type="evidence" value="ECO:0007669"/>
    <property type="project" value="UniProtKB-KW"/>
</dbReference>
<keyword evidence="2" id="KW-0813">Transport</keyword>
<dbReference type="PANTHER" id="PTHR43298">
    <property type="entry name" value="MULTIDRUG RESISTANCE PROTEIN NORM-RELATED"/>
    <property type="match status" value="1"/>
</dbReference>
<evidence type="ECO:0000256" key="3">
    <source>
        <dbReference type="ARBA" id="ARBA00022449"/>
    </source>
</evidence>
<evidence type="ECO:0000256" key="9">
    <source>
        <dbReference type="ARBA" id="ARBA00031636"/>
    </source>
</evidence>
<dbReference type="CDD" id="cd13133">
    <property type="entry name" value="MATE_like_7"/>
    <property type="match status" value="1"/>
</dbReference>
<keyword evidence="6 10" id="KW-1133">Transmembrane helix</keyword>
<dbReference type="PANTHER" id="PTHR43298:SF2">
    <property type="entry name" value="FMN_FAD EXPORTER YEEO-RELATED"/>
    <property type="match status" value="1"/>
</dbReference>
<feature type="transmembrane region" description="Helical" evidence="10">
    <location>
        <begin position="353"/>
        <end position="373"/>
    </location>
</feature>
<dbReference type="NCBIfam" id="TIGR00797">
    <property type="entry name" value="matE"/>
    <property type="match status" value="1"/>
</dbReference>
<dbReference type="Proteomes" id="UP000555103">
    <property type="component" value="Unassembled WGS sequence"/>
</dbReference>
<evidence type="ECO:0000256" key="8">
    <source>
        <dbReference type="ARBA" id="ARBA00023136"/>
    </source>
</evidence>
<feature type="transmembrane region" description="Helical" evidence="10">
    <location>
        <begin position="410"/>
        <end position="433"/>
    </location>
</feature>
<feature type="transmembrane region" description="Helical" evidence="10">
    <location>
        <begin position="191"/>
        <end position="212"/>
    </location>
</feature>
<evidence type="ECO:0000313" key="11">
    <source>
        <dbReference type="EMBL" id="MBB4034606.1"/>
    </source>
</evidence>
<feature type="transmembrane region" description="Helical" evidence="10">
    <location>
        <begin position="275"/>
        <end position="295"/>
    </location>
</feature>
<keyword evidence="5 10" id="KW-0812">Transmembrane</keyword>
<comment type="caution">
    <text evidence="11">The sequence shown here is derived from an EMBL/GenBank/DDBJ whole genome shotgun (WGS) entry which is preliminary data.</text>
</comment>
<feature type="transmembrane region" description="Helical" evidence="10">
    <location>
        <begin position="233"/>
        <end position="255"/>
    </location>
</feature>
<feature type="transmembrane region" description="Helical" evidence="10">
    <location>
        <begin position="157"/>
        <end position="179"/>
    </location>
</feature>
<feature type="transmembrane region" description="Helical" evidence="10">
    <location>
        <begin position="316"/>
        <end position="341"/>
    </location>
</feature>
<dbReference type="EMBL" id="JACIEP010000002">
    <property type="protein sequence ID" value="MBB4034606.1"/>
    <property type="molecule type" value="Genomic_DNA"/>
</dbReference>
<name>A0A840CH66_9BACT</name>
<evidence type="ECO:0000256" key="10">
    <source>
        <dbReference type="SAM" id="Phobius"/>
    </source>
</evidence>
<feature type="transmembrane region" description="Helical" evidence="10">
    <location>
        <begin position="385"/>
        <end position="404"/>
    </location>
</feature>
<dbReference type="RefSeq" id="WP_183305573.1">
    <property type="nucleotide sequence ID" value="NZ_JACIEP010000002.1"/>
</dbReference>
<dbReference type="PIRSF" id="PIRSF006603">
    <property type="entry name" value="DinF"/>
    <property type="match status" value="1"/>
</dbReference>
<dbReference type="InterPro" id="IPR050222">
    <property type="entry name" value="MATE_MdtK"/>
</dbReference>
<feature type="transmembrane region" description="Helical" evidence="10">
    <location>
        <begin position="82"/>
        <end position="108"/>
    </location>
</feature>
<feature type="transmembrane region" description="Helical" evidence="10">
    <location>
        <begin position="12"/>
        <end position="37"/>
    </location>
</feature>
<gene>
    <name evidence="11" type="ORF">GGR21_000493</name>
</gene>
<evidence type="ECO:0000256" key="1">
    <source>
        <dbReference type="ARBA" id="ARBA00004651"/>
    </source>
</evidence>
<evidence type="ECO:0000256" key="5">
    <source>
        <dbReference type="ARBA" id="ARBA00022692"/>
    </source>
</evidence>
<dbReference type="InterPro" id="IPR002528">
    <property type="entry name" value="MATE_fam"/>
</dbReference>
<dbReference type="InterPro" id="IPR048279">
    <property type="entry name" value="MdtK-like"/>
</dbReference>
<feature type="transmembrane region" description="Helical" evidence="10">
    <location>
        <begin position="49"/>
        <end position="70"/>
    </location>
</feature>
<evidence type="ECO:0000313" key="12">
    <source>
        <dbReference type="Proteomes" id="UP000555103"/>
    </source>
</evidence>
<protein>
    <recommendedName>
        <fullName evidence="9">Multidrug-efflux transporter</fullName>
    </recommendedName>
</protein>
<dbReference type="GO" id="GO:0015297">
    <property type="term" value="F:antiporter activity"/>
    <property type="evidence" value="ECO:0007669"/>
    <property type="project" value="UniProtKB-KW"/>
</dbReference>
<accession>A0A840CH66</accession>
<feature type="transmembrane region" description="Helical" evidence="10">
    <location>
        <begin position="128"/>
        <end position="145"/>
    </location>
</feature>
<dbReference type="Pfam" id="PF01554">
    <property type="entry name" value="MatE"/>
    <property type="match status" value="2"/>
</dbReference>
<evidence type="ECO:0000256" key="6">
    <source>
        <dbReference type="ARBA" id="ARBA00022989"/>
    </source>
</evidence>
<keyword evidence="12" id="KW-1185">Reference proteome</keyword>
<proteinExistence type="predicted"/>
<evidence type="ECO:0000256" key="2">
    <source>
        <dbReference type="ARBA" id="ARBA00022448"/>
    </source>
</evidence>
<dbReference type="GO" id="GO:0005886">
    <property type="term" value="C:plasma membrane"/>
    <property type="evidence" value="ECO:0007669"/>
    <property type="project" value="UniProtKB-SubCell"/>
</dbReference>
<evidence type="ECO:0000256" key="7">
    <source>
        <dbReference type="ARBA" id="ARBA00023065"/>
    </source>
</evidence>
<keyword evidence="8 10" id="KW-0472">Membrane</keyword>
<keyword evidence="4" id="KW-1003">Cell membrane</keyword>
<keyword evidence="3" id="KW-0050">Antiport</keyword>